<evidence type="ECO:0000313" key="2">
    <source>
        <dbReference type="EMBL" id="KAK8835035.1"/>
    </source>
</evidence>
<proteinExistence type="predicted"/>
<keyword evidence="4" id="KW-1185">Reference proteome</keyword>
<gene>
    <name evidence="2" type="ORF">M9Y10_019430</name>
    <name evidence="3" type="ORF">M9Y10_030786</name>
</gene>
<reference evidence="3 4" key="1">
    <citation type="submission" date="2024-04" db="EMBL/GenBank/DDBJ databases">
        <title>Tritrichomonas musculus Genome.</title>
        <authorList>
            <person name="Alves-Ferreira E."/>
            <person name="Grigg M."/>
            <person name="Lorenzi H."/>
            <person name="Galac M."/>
        </authorList>
    </citation>
    <scope>NUCLEOTIDE SEQUENCE [LARGE SCALE GENOMIC DNA]</scope>
    <source>
        <strain evidence="3 4">EAF2021</strain>
    </source>
</reference>
<feature type="compositionally biased region" description="Basic and acidic residues" evidence="1">
    <location>
        <begin position="38"/>
        <end position="72"/>
    </location>
</feature>
<feature type="region of interest" description="Disordered" evidence="1">
    <location>
        <begin position="35"/>
        <end position="81"/>
    </location>
</feature>
<evidence type="ECO:0000256" key="1">
    <source>
        <dbReference type="SAM" id="MobiDB-lite"/>
    </source>
</evidence>
<evidence type="ECO:0000313" key="4">
    <source>
        <dbReference type="Proteomes" id="UP001470230"/>
    </source>
</evidence>
<organism evidence="3 4">
    <name type="scientific">Tritrichomonas musculus</name>
    <dbReference type="NCBI Taxonomy" id="1915356"/>
    <lineage>
        <taxon>Eukaryota</taxon>
        <taxon>Metamonada</taxon>
        <taxon>Parabasalia</taxon>
        <taxon>Tritrichomonadida</taxon>
        <taxon>Tritrichomonadidae</taxon>
        <taxon>Tritrichomonas</taxon>
    </lineage>
</organism>
<dbReference type="EMBL" id="JAPFFF010000247">
    <property type="protein sequence ID" value="KAK8835035.1"/>
    <property type="molecule type" value="Genomic_DNA"/>
</dbReference>
<dbReference type="EMBL" id="JAPFFF010000045">
    <property type="protein sequence ID" value="KAK8840576.1"/>
    <property type="molecule type" value="Genomic_DNA"/>
</dbReference>
<dbReference type="Proteomes" id="UP001470230">
    <property type="component" value="Unassembled WGS sequence"/>
</dbReference>
<accession>A0ABR2H412</accession>
<protein>
    <submittedName>
        <fullName evidence="3">Uncharacterized protein</fullName>
    </submittedName>
</protein>
<sequence length="112" mass="13742">MLKIKKMPLKPNILKKLRIRHMKVANVLVMKMKLKEKKKNEENKKLAKSRKRDDLKNEKLFSKHSTEQEQTRQHQRKTLKHHRKELEHFTSWHLNFMKTVMQTQDTTTRPKF</sequence>
<name>A0ABR2H412_9EUKA</name>
<evidence type="ECO:0000313" key="3">
    <source>
        <dbReference type="EMBL" id="KAK8840576.1"/>
    </source>
</evidence>
<comment type="caution">
    <text evidence="3">The sequence shown here is derived from an EMBL/GenBank/DDBJ whole genome shotgun (WGS) entry which is preliminary data.</text>
</comment>